<reference evidence="2" key="1">
    <citation type="submission" date="2013-08" db="EMBL/GenBank/DDBJ databases">
        <title>Oryza genome evolution.</title>
        <authorList>
            <person name="Wing R.A."/>
            <person name="Panaud O."/>
            <person name="Oliveira A.C."/>
        </authorList>
    </citation>
    <scope>NUCLEOTIDE SEQUENCE</scope>
</reference>
<evidence type="ECO:0000256" key="1">
    <source>
        <dbReference type="SAM" id="MobiDB-lite"/>
    </source>
</evidence>
<dbReference type="EnsemblPlants" id="OGLUM01G11110.1">
    <property type="protein sequence ID" value="OGLUM01G11110.1"/>
    <property type="gene ID" value="OGLUM01G11110"/>
</dbReference>
<accession>A0A0D9Y673</accession>
<sequence>MNDSRSAAACLVALLNARENIGFQDNNMQLYPTSSLQPRTTKGSASASEADLTRTDGPCRVGPGSQRGTP</sequence>
<organism evidence="2">
    <name type="scientific">Oryza glumipatula</name>
    <dbReference type="NCBI Taxonomy" id="40148"/>
    <lineage>
        <taxon>Eukaryota</taxon>
        <taxon>Viridiplantae</taxon>
        <taxon>Streptophyta</taxon>
        <taxon>Embryophyta</taxon>
        <taxon>Tracheophyta</taxon>
        <taxon>Spermatophyta</taxon>
        <taxon>Magnoliopsida</taxon>
        <taxon>Liliopsida</taxon>
        <taxon>Poales</taxon>
        <taxon>Poaceae</taxon>
        <taxon>BOP clade</taxon>
        <taxon>Oryzoideae</taxon>
        <taxon>Oryzeae</taxon>
        <taxon>Oryzinae</taxon>
        <taxon>Oryza</taxon>
    </lineage>
</organism>
<dbReference type="Gramene" id="OGLUM01G11110.1">
    <property type="protein sequence ID" value="OGLUM01G11110.1"/>
    <property type="gene ID" value="OGLUM01G11110"/>
</dbReference>
<name>A0A0D9Y673_9ORYZ</name>
<reference evidence="2" key="3">
    <citation type="submission" date="2018-05" db="EMBL/GenBank/DDBJ databases">
        <title>OgluRS3 (Oryza glumaepatula Reference Sequence Version 3).</title>
        <authorList>
            <person name="Zhang J."/>
            <person name="Kudrna D."/>
            <person name="Lee S."/>
            <person name="Talag J."/>
            <person name="Welchert J."/>
            <person name="Wing R.A."/>
        </authorList>
    </citation>
    <scope>NUCLEOTIDE SEQUENCE [LARGE SCALE GENOMIC DNA]</scope>
</reference>
<protein>
    <submittedName>
        <fullName evidence="2">Uncharacterized protein</fullName>
    </submittedName>
</protein>
<evidence type="ECO:0000313" key="3">
    <source>
        <dbReference type="Proteomes" id="UP000026961"/>
    </source>
</evidence>
<dbReference type="Proteomes" id="UP000026961">
    <property type="component" value="Chromosome 1"/>
</dbReference>
<feature type="region of interest" description="Disordered" evidence="1">
    <location>
        <begin position="31"/>
        <end position="70"/>
    </location>
</feature>
<reference evidence="2" key="2">
    <citation type="submission" date="2015-04" db="UniProtKB">
        <authorList>
            <consortium name="EnsemblPlants"/>
        </authorList>
    </citation>
    <scope>IDENTIFICATION</scope>
</reference>
<dbReference type="HOGENOM" id="CLU_2761870_0_0_1"/>
<proteinExistence type="predicted"/>
<dbReference type="AlphaFoldDB" id="A0A0D9Y673"/>
<evidence type="ECO:0000313" key="2">
    <source>
        <dbReference type="EnsemblPlants" id="OGLUM01G11110.1"/>
    </source>
</evidence>
<feature type="compositionally biased region" description="Polar residues" evidence="1">
    <location>
        <begin position="31"/>
        <end position="47"/>
    </location>
</feature>
<keyword evidence="3" id="KW-1185">Reference proteome</keyword>